<protein>
    <submittedName>
        <fullName evidence="1">Uncharacterized protein</fullName>
    </submittedName>
</protein>
<reference evidence="1" key="2">
    <citation type="submission" date="2016-06" db="EMBL/GenBank/DDBJ databases">
        <title>The genome of a short-lived fish provides insights into sex chromosome evolution and the genetic control of aging.</title>
        <authorList>
            <person name="Reichwald K."/>
            <person name="Felder M."/>
            <person name="Petzold A."/>
            <person name="Koch P."/>
            <person name="Groth M."/>
            <person name="Platzer M."/>
        </authorList>
    </citation>
    <scope>NUCLEOTIDE SEQUENCE</scope>
    <source>
        <tissue evidence="1">Brain</tissue>
    </source>
</reference>
<evidence type="ECO:0000313" key="1">
    <source>
        <dbReference type="EMBL" id="SBQ95658.1"/>
    </source>
</evidence>
<name>A0A1A8IEZ1_NOTKU</name>
<reference evidence="1" key="1">
    <citation type="submission" date="2016-05" db="EMBL/GenBank/DDBJ databases">
        <authorList>
            <person name="Lavstsen T."/>
            <person name="Jespersen J.S."/>
        </authorList>
    </citation>
    <scope>NUCLEOTIDE SEQUENCE</scope>
    <source>
        <tissue evidence="1">Brain</tissue>
    </source>
</reference>
<organism evidence="1">
    <name type="scientific">Nothobranchius kuhntae</name>
    <name type="common">Beira killifish</name>
    <dbReference type="NCBI Taxonomy" id="321403"/>
    <lineage>
        <taxon>Eukaryota</taxon>
        <taxon>Metazoa</taxon>
        <taxon>Chordata</taxon>
        <taxon>Craniata</taxon>
        <taxon>Vertebrata</taxon>
        <taxon>Euteleostomi</taxon>
        <taxon>Actinopterygii</taxon>
        <taxon>Neopterygii</taxon>
        <taxon>Teleostei</taxon>
        <taxon>Neoteleostei</taxon>
        <taxon>Acanthomorphata</taxon>
        <taxon>Ovalentaria</taxon>
        <taxon>Atherinomorphae</taxon>
        <taxon>Cyprinodontiformes</taxon>
        <taxon>Nothobranchiidae</taxon>
        <taxon>Nothobranchius</taxon>
    </lineage>
</organism>
<sequence>MGRDEYNPEYEDSEGEAGCARILREGKQTPDVRGNPKRNPQIQVKIHVSKNESKPANEYKNKWLGLPKLVQSSGVVRCLHPPFKPEFLRSSPVGNQLNPS</sequence>
<gene>
    <name evidence="1" type="primary">Nfu_g_1_013899</name>
</gene>
<accession>A0A1A8IEZ1</accession>
<dbReference type="AlphaFoldDB" id="A0A1A8IEZ1"/>
<proteinExistence type="predicted"/>
<dbReference type="EMBL" id="HAED01009446">
    <property type="protein sequence ID" value="SBQ95658.1"/>
    <property type="molecule type" value="Transcribed_RNA"/>
</dbReference>